<reference evidence="1 2" key="1">
    <citation type="submission" date="2018-11" db="EMBL/GenBank/DDBJ databases">
        <authorList>
            <consortium name="Pathogen Informatics"/>
        </authorList>
    </citation>
    <scope>NUCLEOTIDE SEQUENCE [LARGE SCALE GENOMIC DNA]</scope>
    <source>
        <strain evidence="1 2">Zambia</strain>
    </source>
</reference>
<dbReference type="STRING" id="48269.A0A183LHY5"/>
<sequence>MFTSDVSEPYEILKRSILKRGDLTDRRRLDQLFNNIDLPHGSATDMLQGMREKIGLRTFDEGLFKQLFLSKLPQQVQAVLISFQNNTLDELAASADRILEITKSSTQPTTAGKERCSLRGIENVHCTFLFLLCCTSVSYSNERRPDAAKFSKLSEECLPTTDSLGLNFWLVTS</sequence>
<accession>A0A183LHY5</accession>
<dbReference type="PANTHER" id="PTHR33327">
    <property type="entry name" value="ENDONUCLEASE"/>
    <property type="match status" value="1"/>
</dbReference>
<dbReference type="AlphaFoldDB" id="A0A183LHY5"/>
<dbReference type="Proteomes" id="UP000277204">
    <property type="component" value="Unassembled WGS sequence"/>
</dbReference>
<proteinExistence type="predicted"/>
<name>A0A183LHY5_9TREM</name>
<evidence type="ECO:0000313" key="2">
    <source>
        <dbReference type="Proteomes" id="UP000277204"/>
    </source>
</evidence>
<dbReference type="EMBL" id="UZAI01000970">
    <property type="protein sequence ID" value="VDO57989.1"/>
    <property type="molecule type" value="Genomic_DNA"/>
</dbReference>
<gene>
    <name evidence="1" type="ORF">SMRZ_LOCUS3410</name>
</gene>
<keyword evidence="2" id="KW-1185">Reference proteome</keyword>
<protein>
    <submittedName>
        <fullName evidence="1">Uncharacterized protein</fullName>
    </submittedName>
</protein>
<organism evidence="1 2">
    <name type="scientific">Schistosoma margrebowiei</name>
    <dbReference type="NCBI Taxonomy" id="48269"/>
    <lineage>
        <taxon>Eukaryota</taxon>
        <taxon>Metazoa</taxon>
        <taxon>Spiralia</taxon>
        <taxon>Lophotrochozoa</taxon>
        <taxon>Platyhelminthes</taxon>
        <taxon>Trematoda</taxon>
        <taxon>Digenea</taxon>
        <taxon>Strigeidida</taxon>
        <taxon>Schistosomatoidea</taxon>
        <taxon>Schistosomatidae</taxon>
        <taxon>Schistosoma</taxon>
    </lineage>
</organism>
<dbReference type="PANTHER" id="PTHR33327:SF3">
    <property type="entry name" value="RNA-DIRECTED DNA POLYMERASE"/>
    <property type="match status" value="1"/>
</dbReference>
<evidence type="ECO:0000313" key="1">
    <source>
        <dbReference type="EMBL" id="VDO57989.1"/>
    </source>
</evidence>